<protein>
    <submittedName>
        <fullName evidence="1">Uncharacterized protein</fullName>
    </submittedName>
</protein>
<accession>A0ACB9JDE7</accession>
<reference evidence="1 2" key="2">
    <citation type="journal article" date="2022" name="Mol. Ecol. Resour.">
        <title>The genomes of chicory, endive, great burdock and yacon provide insights into Asteraceae paleo-polyploidization history and plant inulin production.</title>
        <authorList>
            <person name="Fan W."/>
            <person name="Wang S."/>
            <person name="Wang H."/>
            <person name="Wang A."/>
            <person name="Jiang F."/>
            <person name="Liu H."/>
            <person name="Zhao H."/>
            <person name="Xu D."/>
            <person name="Zhang Y."/>
        </authorList>
    </citation>
    <scope>NUCLEOTIDE SEQUENCE [LARGE SCALE GENOMIC DNA]</scope>
    <source>
        <strain evidence="2">cv. Yunnan</strain>
        <tissue evidence="1">Leaves</tissue>
    </source>
</reference>
<evidence type="ECO:0000313" key="1">
    <source>
        <dbReference type="EMBL" id="KAI3818295.1"/>
    </source>
</evidence>
<dbReference type="EMBL" id="CM042021">
    <property type="protein sequence ID" value="KAI3818295.1"/>
    <property type="molecule type" value="Genomic_DNA"/>
</dbReference>
<reference evidence="2" key="1">
    <citation type="journal article" date="2022" name="Mol. Ecol. Resour.">
        <title>The genomes of chicory, endive, great burdock and yacon provide insights into Asteraceae palaeo-polyploidization history and plant inulin production.</title>
        <authorList>
            <person name="Fan W."/>
            <person name="Wang S."/>
            <person name="Wang H."/>
            <person name="Wang A."/>
            <person name="Jiang F."/>
            <person name="Liu H."/>
            <person name="Zhao H."/>
            <person name="Xu D."/>
            <person name="Zhang Y."/>
        </authorList>
    </citation>
    <scope>NUCLEOTIDE SEQUENCE [LARGE SCALE GENOMIC DNA]</scope>
    <source>
        <strain evidence="2">cv. Yunnan</strain>
    </source>
</reference>
<dbReference type="Proteomes" id="UP001056120">
    <property type="component" value="Linkage Group LG04"/>
</dbReference>
<name>A0ACB9JDE7_9ASTR</name>
<gene>
    <name evidence="1" type="ORF">L1987_12099</name>
</gene>
<organism evidence="1 2">
    <name type="scientific">Smallanthus sonchifolius</name>
    <dbReference type="NCBI Taxonomy" id="185202"/>
    <lineage>
        <taxon>Eukaryota</taxon>
        <taxon>Viridiplantae</taxon>
        <taxon>Streptophyta</taxon>
        <taxon>Embryophyta</taxon>
        <taxon>Tracheophyta</taxon>
        <taxon>Spermatophyta</taxon>
        <taxon>Magnoliopsida</taxon>
        <taxon>eudicotyledons</taxon>
        <taxon>Gunneridae</taxon>
        <taxon>Pentapetalae</taxon>
        <taxon>asterids</taxon>
        <taxon>campanulids</taxon>
        <taxon>Asterales</taxon>
        <taxon>Asteraceae</taxon>
        <taxon>Asteroideae</taxon>
        <taxon>Heliantheae alliance</taxon>
        <taxon>Millerieae</taxon>
        <taxon>Smallanthus</taxon>
    </lineage>
</organism>
<comment type="caution">
    <text evidence="1">The sequence shown here is derived from an EMBL/GenBank/DDBJ whole genome shotgun (WGS) entry which is preliminary data.</text>
</comment>
<sequence length="119" mass="13314">MIQVPLRHPTYQPPSPSPSPAYKQEQNPITFFHRQQCVVQSSFFYHDSAIDPTPVPASVPWQGAAMKASACFNSLVFSEPLFAPVIPLVSARAWGYFCLWLSLYVLNVGVMLLMELNIS</sequence>
<proteinExistence type="predicted"/>
<evidence type="ECO:0000313" key="2">
    <source>
        <dbReference type="Proteomes" id="UP001056120"/>
    </source>
</evidence>
<keyword evidence="2" id="KW-1185">Reference proteome</keyword>